<evidence type="ECO:0000313" key="3">
    <source>
        <dbReference type="Proteomes" id="UP000287410"/>
    </source>
</evidence>
<reference evidence="2 3" key="1">
    <citation type="journal article" date="2018" name="Front. Microbiol.">
        <title>Genome-Based Analysis Reveals the Taxonomy and Diversity of the Family Idiomarinaceae.</title>
        <authorList>
            <person name="Liu Y."/>
            <person name="Lai Q."/>
            <person name="Shao Z."/>
        </authorList>
    </citation>
    <scope>NUCLEOTIDE SEQUENCE [LARGE SCALE GENOMIC DNA]</scope>
    <source>
        <strain evidence="2 3">GBSy1</strain>
    </source>
</reference>
<name>A0ABY0C1C2_9GAMM</name>
<dbReference type="Pfam" id="PF15569">
    <property type="entry name" value="Imm40"/>
    <property type="match status" value="1"/>
</dbReference>
<proteinExistence type="predicted"/>
<accession>A0ABY0C1C2</accession>
<dbReference type="Proteomes" id="UP000287410">
    <property type="component" value="Unassembled WGS sequence"/>
</dbReference>
<dbReference type="EMBL" id="PIPN01000001">
    <property type="protein sequence ID" value="RUO31619.1"/>
    <property type="molecule type" value="Genomic_DNA"/>
</dbReference>
<organism evidence="2 3">
    <name type="scientific">Aliidiomarina sedimenti</name>
    <dbReference type="NCBI Taxonomy" id="1933879"/>
    <lineage>
        <taxon>Bacteria</taxon>
        <taxon>Pseudomonadati</taxon>
        <taxon>Pseudomonadota</taxon>
        <taxon>Gammaproteobacteria</taxon>
        <taxon>Alteromonadales</taxon>
        <taxon>Idiomarinaceae</taxon>
        <taxon>Aliidiomarina</taxon>
    </lineage>
</organism>
<keyword evidence="3" id="KW-1185">Reference proteome</keyword>
<evidence type="ECO:0000259" key="1">
    <source>
        <dbReference type="Pfam" id="PF15569"/>
    </source>
</evidence>
<protein>
    <recommendedName>
        <fullName evidence="1">Immunity protein 40 domain-containing protein</fullName>
    </recommendedName>
</protein>
<sequence>MKYIPEELQGREITLEHLNLSEIAWRKNDALKLVGHLQSKGAFILGGDVLKKEIDGYRHNYDSWYLNPENGDAIQSAEHARSCINKYPDGDYAFVFVVA</sequence>
<dbReference type="InterPro" id="IPR029080">
    <property type="entry name" value="Imm40"/>
</dbReference>
<comment type="caution">
    <text evidence="2">The sequence shown here is derived from an EMBL/GenBank/DDBJ whole genome shotgun (WGS) entry which is preliminary data.</text>
</comment>
<feature type="domain" description="Immunity protein 40" evidence="1">
    <location>
        <begin position="15"/>
        <end position="97"/>
    </location>
</feature>
<evidence type="ECO:0000313" key="2">
    <source>
        <dbReference type="EMBL" id="RUO31619.1"/>
    </source>
</evidence>
<gene>
    <name evidence="2" type="ORF">CWE12_01065</name>
</gene>